<dbReference type="SMART" id="SM00591">
    <property type="entry name" value="RWD"/>
    <property type="match status" value="1"/>
</dbReference>
<accession>A0A1E4SJQ6</accession>
<feature type="compositionally biased region" description="Acidic residues" evidence="2">
    <location>
        <begin position="68"/>
        <end position="87"/>
    </location>
</feature>
<dbReference type="GO" id="GO:1903833">
    <property type="term" value="P:positive regulation of cellular response to amino acid starvation"/>
    <property type="evidence" value="ECO:0007669"/>
    <property type="project" value="EnsemblFungi"/>
</dbReference>
<dbReference type="PANTHER" id="PTHR12292">
    <property type="entry name" value="RWD DOMAIN-CONTAINING PROTEIN"/>
    <property type="match status" value="1"/>
</dbReference>
<feature type="domain" description="RWD" evidence="3">
    <location>
        <begin position="9"/>
        <end position="143"/>
    </location>
</feature>
<sequence>MDPLEEQQQELEVLESIYPDELTKESDAKFSIRIKLDTPSERVHVLVLGVKYPPEYPEVIPELDIELGADDDESDDDYDDESDDDDADTRAAKQALNMSETIEFGRDQFKLLLGKLQEEAEMQLGIPMVFALASQLKEEAETLFQQILDAKQKDYDRQLLAREQEEQKKFNGTPVTKESFSTWRNQFRQEINLEARLAERFAAMHQGKLTGREIFEKGLAGDEDDVDDVVEGVKKVVV</sequence>
<evidence type="ECO:0000256" key="2">
    <source>
        <dbReference type="SAM" id="MobiDB-lite"/>
    </source>
</evidence>
<dbReference type="RefSeq" id="XP_020064850.1">
    <property type="nucleotide sequence ID" value="XM_020209653.1"/>
</dbReference>
<dbReference type="InterPro" id="IPR040213">
    <property type="entry name" value="GIR2-like"/>
</dbReference>
<protein>
    <submittedName>
        <fullName evidence="4">RWD-domain-containing protein</fullName>
    </submittedName>
</protein>
<feature type="region of interest" description="Disordered" evidence="2">
    <location>
        <begin position="68"/>
        <end position="90"/>
    </location>
</feature>
<dbReference type="InterPro" id="IPR032378">
    <property type="entry name" value="ZC3H15/TMA46_C"/>
</dbReference>
<evidence type="ECO:0000313" key="4">
    <source>
        <dbReference type="EMBL" id="ODV79728.1"/>
    </source>
</evidence>
<dbReference type="Gene3D" id="3.10.110.10">
    <property type="entry name" value="Ubiquitin Conjugating Enzyme"/>
    <property type="match status" value="1"/>
</dbReference>
<organism evidence="4 5">
    <name type="scientific">Suhomyces tanzawaensis NRRL Y-17324</name>
    <dbReference type="NCBI Taxonomy" id="984487"/>
    <lineage>
        <taxon>Eukaryota</taxon>
        <taxon>Fungi</taxon>
        <taxon>Dikarya</taxon>
        <taxon>Ascomycota</taxon>
        <taxon>Saccharomycotina</taxon>
        <taxon>Pichiomycetes</taxon>
        <taxon>Debaryomycetaceae</taxon>
        <taxon>Suhomyces</taxon>
    </lineage>
</organism>
<dbReference type="Gene3D" id="6.20.400.10">
    <property type="match status" value="1"/>
</dbReference>
<dbReference type="OrthoDB" id="277175at2759"/>
<gene>
    <name evidence="4" type="ORF">CANTADRAFT_48946</name>
</gene>
<dbReference type="GO" id="GO:0004860">
    <property type="term" value="F:protein kinase inhibitor activity"/>
    <property type="evidence" value="ECO:0007669"/>
    <property type="project" value="EnsemblFungi"/>
</dbReference>
<dbReference type="InterPro" id="IPR006575">
    <property type="entry name" value="RWD_dom"/>
</dbReference>
<feature type="coiled-coil region" evidence="1">
    <location>
        <begin position="133"/>
        <end position="168"/>
    </location>
</feature>
<dbReference type="Pfam" id="PF16543">
    <property type="entry name" value="DFRP_C"/>
    <property type="match status" value="1"/>
</dbReference>
<reference evidence="5" key="1">
    <citation type="submission" date="2016-05" db="EMBL/GenBank/DDBJ databases">
        <title>Comparative genomics of biotechnologically important yeasts.</title>
        <authorList>
            <consortium name="DOE Joint Genome Institute"/>
            <person name="Riley R."/>
            <person name="Haridas S."/>
            <person name="Wolfe K.H."/>
            <person name="Lopes M.R."/>
            <person name="Hittinger C.T."/>
            <person name="Goker M."/>
            <person name="Salamov A."/>
            <person name="Wisecaver J."/>
            <person name="Long T.M."/>
            <person name="Aerts A.L."/>
            <person name="Barry K."/>
            <person name="Choi C."/>
            <person name="Clum A."/>
            <person name="Coughlan A.Y."/>
            <person name="Deshpande S."/>
            <person name="Douglass A.P."/>
            <person name="Hanson S.J."/>
            <person name="Klenk H.-P."/>
            <person name="Labutti K."/>
            <person name="Lapidus A."/>
            <person name="Lindquist E."/>
            <person name="Lipzen A."/>
            <person name="Meier-Kolthoff J.P."/>
            <person name="Ohm R.A."/>
            <person name="Otillar R.P."/>
            <person name="Pangilinan J."/>
            <person name="Peng Y."/>
            <person name="Rokas A."/>
            <person name="Rosa C.A."/>
            <person name="Scheuner C."/>
            <person name="Sibirny A.A."/>
            <person name="Slot J.C."/>
            <person name="Stielow J.B."/>
            <person name="Sun H."/>
            <person name="Kurtzman C.P."/>
            <person name="Blackwell M."/>
            <person name="Grigoriev I.V."/>
            <person name="Jeffries T.W."/>
        </authorList>
    </citation>
    <scope>NUCLEOTIDE SEQUENCE [LARGE SCALE GENOMIC DNA]</scope>
    <source>
        <strain evidence="5">NRRL Y-17324</strain>
    </source>
</reference>
<dbReference type="STRING" id="984487.A0A1E4SJQ6"/>
<name>A0A1E4SJQ6_9ASCO</name>
<evidence type="ECO:0000256" key="1">
    <source>
        <dbReference type="SAM" id="Coils"/>
    </source>
</evidence>
<evidence type="ECO:0000313" key="5">
    <source>
        <dbReference type="Proteomes" id="UP000094285"/>
    </source>
</evidence>
<dbReference type="SUPFAM" id="SSF54495">
    <property type="entry name" value="UBC-like"/>
    <property type="match status" value="1"/>
</dbReference>
<proteinExistence type="predicted"/>
<dbReference type="Pfam" id="PF05773">
    <property type="entry name" value="RWD"/>
    <property type="match status" value="1"/>
</dbReference>
<dbReference type="Proteomes" id="UP000094285">
    <property type="component" value="Unassembled WGS sequence"/>
</dbReference>
<dbReference type="GO" id="GO:0002181">
    <property type="term" value="P:cytoplasmic translation"/>
    <property type="evidence" value="ECO:0007669"/>
    <property type="project" value="EnsemblFungi"/>
</dbReference>
<dbReference type="GO" id="GO:0034198">
    <property type="term" value="P:cellular response to amino acid starvation"/>
    <property type="evidence" value="ECO:0007669"/>
    <property type="project" value="EnsemblFungi"/>
</dbReference>
<evidence type="ECO:0000259" key="3">
    <source>
        <dbReference type="PROSITE" id="PS50908"/>
    </source>
</evidence>
<dbReference type="PROSITE" id="PS50908">
    <property type="entry name" value="RWD"/>
    <property type="match status" value="1"/>
</dbReference>
<dbReference type="GO" id="GO:0031333">
    <property type="term" value="P:negative regulation of protein-containing complex assembly"/>
    <property type="evidence" value="ECO:0007669"/>
    <property type="project" value="EnsemblFungi"/>
</dbReference>
<keyword evidence="1" id="KW-0175">Coiled coil</keyword>
<dbReference type="GeneID" id="30983789"/>
<dbReference type="InterPro" id="IPR016135">
    <property type="entry name" value="UBQ-conjugating_enzyme/RWD"/>
</dbReference>
<dbReference type="AlphaFoldDB" id="A0A1E4SJQ6"/>
<keyword evidence="5" id="KW-1185">Reference proteome</keyword>
<dbReference type="EMBL" id="KV453911">
    <property type="protein sequence ID" value="ODV79728.1"/>
    <property type="molecule type" value="Genomic_DNA"/>
</dbReference>